<proteinExistence type="predicted"/>
<organism evidence="1 2">
    <name type="scientific">Hymenochirus boettgeri</name>
    <name type="common">Congo dwarf clawed frog</name>
    <dbReference type="NCBI Taxonomy" id="247094"/>
    <lineage>
        <taxon>Eukaryota</taxon>
        <taxon>Metazoa</taxon>
        <taxon>Chordata</taxon>
        <taxon>Craniata</taxon>
        <taxon>Vertebrata</taxon>
        <taxon>Euteleostomi</taxon>
        <taxon>Amphibia</taxon>
        <taxon>Batrachia</taxon>
        <taxon>Anura</taxon>
        <taxon>Pipoidea</taxon>
        <taxon>Pipidae</taxon>
        <taxon>Pipinae</taxon>
        <taxon>Hymenochirus</taxon>
    </lineage>
</organism>
<name>A0A8T2IWB6_9PIPI</name>
<accession>A0A8T2IWB6</accession>
<dbReference type="Pfam" id="PF13096">
    <property type="entry name" value="CENP-P"/>
    <property type="match status" value="1"/>
</dbReference>
<keyword evidence="2" id="KW-1185">Reference proteome</keyword>
<evidence type="ECO:0008006" key="3">
    <source>
        <dbReference type="Google" id="ProtNLM"/>
    </source>
</evidence>
<comment type="caution">
    <text evidence="1">The sequence shown here is derived from an EMBL/GenBank/DDBJ whole genome shotgun (WGS) entry which is preliminary data.</text>
</comment>
<dbReference type="OrthoDB" id="5976950at2759"/>
<gene>
    <name evidence="1" type="ORF">GDO86_007377</name>
</gene>
<dbReference type="InterPro" id="IPR027801">
    <property type="entry name" value="CENP-P"/>
</dbReference>
<dbReference type="GO" id="GO:0000775">
    <property type="term" value="C:chromosome, centromeric region"/>
    <property type="evidence" value="ECO:0007669"/>
    <property type="project" value="InterPro"/>
</dbReference>
<dbReference type="PANTHER" id="PTHR28577:SF1">
    <property type="entry name" value="CENTROMERE PROTEIN P"/>
    <property type="match status" value="1"/>
</dbReference>
<protein>
    <recommendedName>
        <fullName evidence="3">Centromere protein P</fullName>
    </recommendedName>
</protein>
<reference evidence="1" key="1">
    <citation type="thesis" date="2020" institute="ProQuest LLC" country="789 East Eisenhower Parkway, Ann Arbor, MI, USA">
        <title>Comparative Genomics and Chromosome Evolution.</title>
        <authorList>
            <person name="Mudd A.B."/>
        </authorList>
    </citation>
    <scope>NUCLEOTIDE SEQUENCE</scope>
    <source>
        <strain evidence="1">Female2</strain>
        <tissue evidence="1">Blood</tissue>
    </source>
</reference>
<dbReference type="EMBL" id="JAACNH010000007">
    <property type="protein sequence ID" value="KAG8436252.1"/>
    <property type="molecule type" value="Genomic_DNA"/>
</dbReference>
<dbReference type="AlphaFoldDB" id="A0A8T2IWB6"/>
<evidence type="ECO:0000313" key="1">
    <source>
        <dbReference type="EMBL" id="KAG8436252.1"/>
    </source>
</evidence>
<sequence length="109" mass="12040">MFCFLKEKYPSAVRFPAGSSAEYMILSNPNVPGFELLLMWRIHIDDQGRVIPILDLLPKIPEQAIALDKKGVVEGTAPGFRNLLQAFGIQGSIDNLIQSFCLSETDASD</sequence>
<dbReference type="PANTHER" id="PTHR28577">
    <property type="entry name" value="CENTROMERE PROTEIN P"/>
    <property type="match status" value="1"/>
</dbReference>
<dbReference type="GO" id="GO:0005634">
    <property type="term" value="C:nucleus"/>
    <property type="evidence" value="ECO:0007669"/>
    <property type="project" value="TreeGrafter"/>
</dbReference>
<dbReference type="GO" id="GO:0034080">
    <property type="term" value="P:CENP-A containing chromatin assembly"/>
    <property type="evidence" value="ECO:0007669"/>
    <property type="project" value="InterPro"/>
</dbReference>
<dbReference type="Proteomes" id="UP000812440">
    <property type="component" value="Chromosome 4"/>
</dbReference>
<evidence type="ECO:0000313" key="2">
    <source>
        <dbReference type="Proteomes" id="UP000812440"/>
    </source>
</evidence>